<evidence type="ECO:0000313" key="8">
    <source>
        <dbReference type="Proteomes" id="UP001172457"/>
    </source>
</evidence>
<dbReference type="Proteomes" id="UP001172457">
    <property type="component" value="Chromosome 4"/>
</dbReference>
<dbReference type="GO" id="GO:0000712">
    <property type="term" value="P:resolution of meiotic recombination intermediates"/>
    <property type="evidence" value="ECO:0007669"/>
    <property type="project" value="TreeGrafter"/>
</dbReference>
<dbReference type="GO" id="GO:0000819">
    <property type="term" value="P:sister chromatid segregation"/>
    <property type="evidence" value="ECO:0007669"/>
    <property type="project" value="TreeGrafter"/>
</dbReference>
<evidence type="ECO:0000256" key="4">
    <source>
        <dbReference type="ARBA" id="ARBA00023029"/>
    </source>
</evidence>
<dbReference type="AlphaFoldDB" id="A0AA38WKQ5"/>
<evidence type="ECO:0000313" key="7">
    <source>
        <dbReference type="EMBL" id="KAJ9553399.1"/>
    </source>
</evidence>
<dbReference type="PANTHER" id="PTHR10169:SF38">
    <property type="entry name" value="DNA TOPOISOMERASE 2"/>
    <property type="match status" value="1"/>
</dbReference>
<evidence type="ECO:0000256" key="3">
    <source>
        <dbReference type="ARBA" id="ARBA00012895"/>
    </source>
</evidence>
<evidence type="ECO:0000256" key="5">
    <source>
        <dbReference type="ARBA" id="ARBA00023125"/>
    </source>
</evidence>
<dbReference type="EC" id="5.6.2.2" evidence="3"/>
<evidence type="ECO:0000256" key="6">
    <source>
        <dbReference type="ARBA" id="ARBA00023235"/>
    </source>
</evidence>
<dbReference type="SUPFAM" id="SSF54211">
    <property type="entry name" value="Ribosomal protein S5 domain 2-like"/>
    <property type="match status" value="1"/>
</dbReference>
<accession>A0AA38WKQ5</accession>
<organism evidence="7 8">
    <name type="scientific">Centaurea solstitialis</name>
    <name type="common">yellow star-thistle</name>
    <dbReference type="NCBI Taxonomy" id="347529"/>
    <lineage>
        <taxon>Eukaryota</taxon>
        <taxon>Viridiplantae</taxon>
        <taxon>Streptophyta</taxon>
        <taxon>Embryophyta</taxon>
        <taxon>Tracheophyta</taxon>
        <taxon>Spermatophyta</taxon>
        <taxon>Magnoliopsida</taxon>
        <taxon>eudicotyledons</taxon>
        <taxon>Gunneridae</taxon>
        <taxon>Pentapetalae</taxon>
        <taxon>asterids</taxon>
        <taxon>campanulids</taxon>
        <taxon>Asterales</taxon>
        <taxon>Asteraceae</taxon>
        <taxon>Carduoideae</taxon>
        <taxon>Cardueae</taxon>
        <taxon>Centaureinae</taxon>
        <taxon>Centaurea</taxon>
    </lineage>
</organism>
<dbReference type="InterPro" id="IPR050634">
    <property type="entry name" value="DNA_Topoisomerase_II"/>
</dbReference>
<dbReference type="GO" id="GO:0003677">
    <property type="term" value="F:DNA binding"/>
    <property type="evidence" value="ECO:0007669"/>
    <property type="project" value="UniProtKB-KW"/>
</dbReference>
<dbReference type="EMBL" id="JARYMX010000004">
    <property type="protein sequence ID" value="KAJ9553399.1"/>
    <property type="molecule type" value="Genomic_DNA"/>
</dbReference>
<dbReference type="PANTHER" id="PTHR10169">
    <property type="entry name" value="DNA TOPOISOMERASE/GYRASE"/>
    <property type="match status" value="1"/>
</dbReference>
<dbReference type="Gene3D" id="3.30.230.10">
    <property type="match status" value="1"/>
</dbReference>
<dbReference type="Gene3D" id="3.30.565.10">
    <property type="entry name" value="Histidine kinase-like ATPase, C-terminal domain"/>
    <property type="match status" value="1"/>
</dbReference>
<proteinExistence type="predicted"/>
<dbReference type="GO" id="GO:0005634">
    <property type="term" value="C:nucleus"/>
    <property type="evidence" value="ECO:0007669"/>
    <property type="project" value="TreeGrafter"/>
</dbReference>
<keyword evidence="5" id="KW-0238">DNA-binding</keyword>
<comment type="cofactor">
    <cofactor evidence="2">
        <name>Mg(2+)</name>
        <dbReference type="ChEBI" id="CHEBI:18420"/>
    </cofactor>
</comment>
<name>A0AA38WKQ5_9ASTR</name>
<evidence type="ECO:0000256" key="2">
    <source>
        <dbReference type="ARBA" id="ARBA00001946"/>
    </source>
</evidence>
<comment type="caution">
    <text evidence="7">The sequence shown here is derived from an EMBL/GenBank/DDBJ whole genome shotgun (WGS) entry which is preliminary data.</text>
</comment>
<keyword evidence="4" id="KW-0799">Topoisomerase</keyword>
<keyword evidence="8" id="KW-1185">Reference proteome</keyword>
<keyword evidence="6" id="KW-0413">Isomerase</keyword>
<dbReference type="SUPFAM" id="SSF55874">
    <property type="entry name" value="ATPase domain of HSP90 chaperone/DNA topoisomerase II/histidine kinase"/>
    <property type="match status" value="1"/>
</dbReference>
<evidence type="ECO:0000256" key="1">
    <source>
        <dbReference type="ARBA" id="ARBA00000185"/>
    </source>
</evidence>
<dbReference type="InterPro" id="IPR014721">
    <property type="entry name" value="Ribsml_uS5_D2-typ_fold_subgr"/>
</dbReference>
<dbReference type="InterPro" id="IPR036890">
    <property type="entry name" value="HATPase_C_sf"/>
</dbReference>
<gene>
    <name evidence="7" type="ORF">OSB04_017444</name>
</gene>
<dbReference type="GO" id="GO:0003918">
    <property type="term" value="F:DNA topoisomerase type II (double strand cut, ATP-hydrolyzing) activity"/>
    <property type="evidence" value="ECO:0007669"/>
    <property type="project" value="UniProtKB-EC"/>
</dbReference>
<reference evidence="7" key="1">
    <citation type="submission" date="2023-03" db="EMBL/GenBank/DDBJ databases">
        <title>Chromosome-scale reference genome and RAD-based genetic map of yellow starthistle (Centaurea solstitialis) reveal putative structural variation and QTLs associated with invader traits.</title>
        <authorList>
            <person name="Reatini B."/>
            <person name="Cang F.A."/>
            <person name="Jiang Q."/>
            <person name="Mckibben M.T.W."/>
            <person name="Barker M.S."/>
            <person name="Rieseberg L.H."/>
            <person name="Dlugosch K.M."/>
        </authorList>
    </citation>
    <scope>NUCLEOTIDE SEQUENCE</scope>
    <source>
        <strain evidence="7">CAN-66</strain>
        <tissue evidence="7">Leaf</tissue>
    </source>
</reference>
<dbReference type="InterPro" id="IPR020568">
    <property type="entry name" value="Ribosomal_Su5_D2-typ_SF"/>
</dbReference>
<sequence length="227" mass="26360">MDDKKNIYLPKLSFGDFPTINNYKNGDRVILTNIFLKEFTIEIADVEHEREYKKVFSNNMTTKQEATVTECKPAENRTWVSFKSDLSKFGMEILEDDVVALMKKRVVDVAACLMVYKKVNDRWEVGVYKLHKQDFIIEGGIHVEHIVTQIISYLPVVLGEKFKIPLPEPLAVKNNIWVFVNALINNPSFQTETKKKLIITHKDDDRYGFQLTLSQDFLKKGMQLIHC</sequence>
<protein>
    <recommendedName>
        <fullName evidence="3">DNA topoisomerase (ATP-hydrolyzing)</fullName>
        <ecNumber evidence="3">5.6.2.2</ecNumber>
    </recommendedName>
</protein>
<comment type="catalytic activity">
    <reaction evidence="1">
        <text>ATP-dependent breakage, passage and rejoining of double-stranded DNA.</text>
        <dbReference type="EC" id="5.6.2.2"/>
    </reaction>
</comment>